<sequence length="110" mass="11727">MATCACPSHGTSVESGWPNVIQRLNCRGSLCLPVLPSPGLLITLVARWSRALSDLSVGPTERGPQTRPLALAFEQGLMGRLCYALWERATPVSTVHILVNGGRCWGGTSP</sequence>
<accession>A0A9D3MFM8</accession>
<gene>
    <name evidence="1" type="ORF">ANANG_G00094980</name>
</gene>
<evidence type="ECO:0000313" key="1">
    <source>
        <dbReference type="EMBL" id="KAG5848116.1"/>
    </source>
</evidence>
<organism evidence="1 2">
    <name type="scientific">Anguilla anguilla</name>
    <name type="common">European freshwater eel</name>
    <name type="synonym">Muraena anguilla</name>
    <dbReference type="NCBI Taxonomy" id="7936"/>
    <lineage>
        <taxon>Eukaryota</taxon>
        <taxon>Metazoa</taxon>
        <taxon>Chordata</taxon>
        <taxon>Craniata</taxon>
        <taxon>Vertebrata</taxon>
        <taxon>Euteleostomi</taxon>
        <taxon>Actinopterygii</taxon>
        <taxon>Neopterygii</taxon>
        <taxon>Teleostei</taxon>
        <taxon>Anguilliformes</taxon>
        <taxon>Anguillidae</taxon>
        <taxon>Anguilla</taxon>
    </lineage>
</organism>
<dbReference type="EMBL" id="JAFIRN010000005">
    <property type="protein sequence ID" value="KAG5848116.1"/>
    <property type="molecule type" value="Genomic_DNA"/>
</dbReference>
<comment type="caution">
    <text evidence="1">The sequence shown here is derived from an EMBL/GenBank/DDBJ whole genome shotgun (WGS) entry which is preliminary data.</text>
</comment>
<dbReference type="Proteomes" id="UP001044222">
    <property type="component" value="Unassembled WGS sequence"/>
</dbReference>
<name>A0A9D3MFM8_ANGAN</name>
<protein>
    <submittedName>
        <fullName evidence="1">Uncharacterized protein</fullName>
    </submittedName>
</protein>
<evidence type="ECO:0000313" key="2">
    <source>
        <dbReference type="Proteomes" id="UP001044222"/>
    </source>
</evidence>
<dbReference type="AlphaFoldDB" id="A0A9D3MFM8"/>
<proteinExistence type="predicted"/>
<reference evidence="1" key="1">
    <citation type="submission" date="2021-01" db="EMBL/GenBank/DDBJ databases">
        <title>A chromosome-scale assembly of European eel, Anguilla anguilla.</title>
        <authorList>
            <person name="Henkel C."/>
            <person name="Jong-Raadsen S.A."/>
            <person name="Dufour S."/>
            <person name="Weltzien F.-A."/>
            <person name="Palstra A.P."/>
            <person name="Pelster B."/>
            <person name="Spaink H.P."/>
            <person name="Van Den Thillart G.E."/>
            <person name="Jansen H."/>
            <person name="Zahm M."/>
            <person name="Klopp C."/>
            <person name="Cedric C."/>
            <person name="Louis A."/>
            <person name="Berthelot C."/>
            <person name="Parey E."/>
            <person name="Roest Crollius H."/>
            <person name="Montfort J."/>
            <person name="Robinson-Rechavi M."/>
            <person name="Bucao C."/>
            <person name="Bouchez O."/>
            <person name="Gislard M."/>
            <person name="Lluch J."/>
            <person name="Milhes M."/>
            <person name="Lampietro C."/>
            <person name="Lopez Roques C."/>
            <person name="Donnadieu C."/>
            <person name="Braasch I."/>
            <person name="Desvignes T."/>
            <person name="Postlethwait J."/>
            <person name="Bobe J."/>
            <person name="Guiguen Y."/>
            <person name="Dirks R."/>
        </authorList>
    </citation>
    <scope>NUCLEOTIDE SEQUENCE</scope>
    <source>
        <strain evidence="1">Tag_6206</strain>
        <tissue evidence="1">Liver</tissue>
    </source>
</reference>
<keyword evidence="2" id="KW-1185">Reference proteome</keyword>